<name>A0ABR2G8H3_9ROSI</name>
<dbReference type="EMBL" id="JBBPBM010000002">
    <property type="protein sequence ID" value="KAK8596875.1"/>
    <property type="molecule type" value="Genomic_DNA"/>
</dbReference>
<comment type="caution">
    <text evidence="1">The sequence shown here is derived from an EMBL/GenBank/DDBJ whole genome shotgun (WGS) entry which is preliminary data.</text>
</comment>
<dbReference type="Proteomes" id="UP001472677">
    <property type="component" value="Unassembled WGS sequence"/>
</dbReference>
<accession>A0ABR2G8H3</accession>
<reference evidence="1 2" key="1">
    <citation type="journal article" date="2024" name="G3 (Bethesda)">
        <title>Genome assembly of Hibiscus sabdariffa L. provides insights into metabolisms of medicinal natural products.</title>
        <authorList>
            <person name="Kim T."/>
        </authorList>
    </citation>
    <scope>NUCLEOTIDE SEQUENCE [LARGE SCALE GENOMIC DNA]</scope>
    <source>
        <strain evidence="1">TK-2024</strain>
        <tissue evidence="1">Old leaves</tissue>
    </source>
</reference>
<proteinExistence type="predicted"/>
<protein>
    <recommendedName>
        <fullName evidence="3">EF-hand domain-containing protein</fullName>
    </recommendedName>
</protein>
<organism evidence="1 2">
    <name type="scientific">Hibiscus sabdariffa</name>
    <name type="common">roselle</name>
    <dbReference type="NCBI Taxonomy" id="183260"/>
    <lineage>
        <taxon>Eukaryota</taxon>
        <taxon>Viridiplantae</taxon>
        <taxon>Streptophyta</taxon>
        <taxon>Embryophyta</taxon>
        <taxon>Tracheophyta</taxon>
        <taxon>Spermatophyta</taxon>
        <taxon>Magnoliopsida</taxon>
        <taxon>eudicotyledons</taxon>
        <taxon>Gunneridae</taxon>
        <taxon>Pentapetalae</taxon>
        <taxon>rosids</taxon>
        <taxon>malvids</taxon>
        <taxon>Malvales</taxon>
        <taxon>Malvaceae</taxon>
        <taxon>Malvoideae</taxon>
        <taxon>Hibiscus</taxon>
    </lineage>
</organism>
<evidence type="ECO:0000313" key="2">
    <source>
        <dbReference type="Proteomes" id="UP001472677"/>
    </source>
</evidence>
<evidence type="ECO:0008006" key="3">
    <source>
        <dbReference type="Google" id="ProtNLM"/>
    </source>
</evidence>
<sequence>MLGDDGDGFMNFKQFVEVNTKGVESNEVSENLREAFSCVLHYLYLNHHDEVSAAYQDFPAATVCPSTSATHHPPYTLTITDVRKVV</sequence>
<evidence type="ECO:0000313" key="1">
    <source>
        <dbReference type="EMBL" id="KAK8596875.1"/>
    </source>
</evidence>
<keyword evidence="2" id="KW-1185">Reference proteome</keyword>
<gene>
    <name evidence="1" type="ORF">V6N12_065354</name>
</gene>